<evidence type="ECO:0000313" key="2">
    <source>
        <dbReference type="Proteomes" id="UP000008037"/>
    </source>
</evidence>
<protein>
    <submittedName>
        <fullName evidence="1">Uncharacterized protein</fullName>
    </submittedName>
</protein>
<dbReference type="Proteomes" id="UP000008037">
    <property type="component" value="Chromosome"/>
</dbReference>
<accession>K0IHH1</accession>
<gene>
    <name evidence="1" type="ordered locus">Ngar_c02990</name>
</gene>
<dbReference type="HOGENOM" id="CLU_1003319_0_0_2"/>
<dbReference type="OrthoDB" id="382042at2157"/>
<dbReference type="InParanoid" id="K0IHH1"/>
<dbReference type="KEGG" id="nga:Ngar_c02990"/>
<name>K0IHH1_NITGG</name>
<dbReference type="BioCyc" id="CNIT1237085:G1324-299-MONOMER"/>
<dbReference type="STRING" id="1237085.Ngar_c02990"/>
<reference evidence="1 2" key="1">
    <citation type="journal article" date="2012" name="Environ. Microbiol.">
        <title>The genome of the ammonia-oxidizing Candidatus Nitrososphaera gargensis: insights into metabolic versatility and environmental adaptations.</title>
        <authorList>
            <person name="Spang A."/>
            <person name="Poehlein A."/>
            <person name="Offre P."/>
            <person name="Zumbragel S."/>
            <person name="Haider S."/>
            <person name="Rychlik N."/>
            <person name="Nowka B."/>
            <person name="Schmeisser C."/>
            <person name="Lebedeva E.V."/>
            <person name="Rattei T."/>
            <person name="Bohm C."/>
            <person name="Schmid M."/>
            <person name="Galushko A."/>
            <person name="Hatzenpichler R."/>
            <person name="Weinmaier T."/>
            <person name="Daniel R."/>
            <person name="Schleper C."/>
            <person name="Spieck E."/>
            <person name="Streit W."/>
            <person name="Wagner M."/>
        </authorList>
    </citation>
    <scope>NUCLEOTIDE SEQUENCE [LARGE SCALE GENOMIC DNA]</scope>
    <source>
        <strain evidence="2">Ga9.2</strain>
    </source>
</reference>
<dbReference type="RefSeq" id="WP_015017820.1">
    <property type="nucleotide sequence ID" value="NC_018719.1"/>
</dbReference>
<dbReference type="GeneID" id="13796475"/>
<organism evidence="1 2">
    <name type="scientific">Nitrososphaera gargensis (strain Ga9.2)</name>
    <dbReference type="NCBI Taxonomy" id="1237085"/>
    <lineage>
        <taxon>Archaea</taxon>
        <taxon>Nitrososphaerota</taxon>
        <taxon>Nitrososphaeria</taxon>
        <taxon>Nitrososphaerales</taxon>
        <taxon>Nitrososphaeraceae</taxon>
        <taxon>Nitrososphaera</taxon>
    </lineage>
</organism>
<dbReference type="AlphaFoldDB" id="K0IHH1"/>
<evidence type="ECO:0000313" key="1">
    <source>
        <dbReference type="EMBL" id="AFU57247.1"/>
    </source>
</evidence>
<dbReference type="EMBL" id="CP002408">
    <property type="protein sequence ID" value="AFU57247.1"/>
    <property type="molecule type" value="Genomic_DNA"/>
</dbReference>
<proteinExistence type="predicted"/>
<keyword evidence="2" id="KW-1185">Reference proteome</keyword>
<sequence length="277" mass="32017">MVKKDLSVKELIALYDYLAVLVEAYPEPVRATDLAERAEKTKPAITKMRDRLMKVCDIKAMALEKGFILASSSDIFINLFLAFAANGRHRQFLSSKFVRTIIDSKNIHSMMVAKFPLYVKYFSQDDTNFIIHQAIAVASNMEPDDLKILVRALSREKPNFTDSDFLLRLQKVFDKLQFSINNKDELYTALLLRDKLFFLVRDYLWSQMEAMEILKSLELPERDAYTKVYKHTIDFYLRRIFDGLTEPIKKAAHKSSLDVDKINFSVGASVFVQTTTQ</sequence>